<name>A0AA36N414_9DINO</name>
<dbReference type="EMBL" id="CAUJNA010001750">
    <property type="protein sequence ID" value="CAJ1388743.1"/>
    <property type="molecule type" value="Genomic_DNA"/>
</dbReference>
<dbReference type="AlphaFoldDB" id="A0AA36N414"/>
<sequence length="166" mass="17892">DVILELDFGFRLLSDVDRKAPLFLVNVLKPSQAPRIRCTWRQSKGAVSAVSQLLASADVAAFSCEIPSPAEPKLDSLCLLPSPTQTTLPVPALKRQKVKPELAAEEPAWPVVSAAEGAASSQQQVVRSEDSAQEPSDTGLEPLAWTPSSRTKAFFIQKTKPSQKDA</sequence>
<feature type="compositionally biased region" description="Low complexity" evidence="1">
    <location>
        <begin position="113"/>
        <end position="126"/>
    </location>
</feature>
<feature type="non-terminal residue" evidence="2">
    <location>
        <position position="1"/>
    </location>
</feature>
<organism evidence="2 3">
    <name type="scientific">Effrenium voratum</name>
    <dbReference type="NCBI Taxonomy" id="2562239"/>
    <lineage>
        <taxon>Eukaryota</taxon>
        <taxon>Sar</taxon>
        <taxon>Alveolata</taxon>
        <taxon>Dinophyceae</taxon>
        <taxon>Suessiales</taxon>
        <taxon>Symbiodiniaceae</taxon>
        <taxon>Effrenium</taxon>
    </lineage>
</organism>
<protein>
    <submittedName>
        <fullName evidence="2">Uncharacterized protein</fullName>
    </submittedName>
</protein>
<gene>
    <name evidence="2" type="ORF">EVOR1521_LOCUS14546</name>
</gene>
<proteinExistence type="predicted"/>
<accession>A0AA36N414</accession>
<keyword evidence="3" id="KW-1185">Reference proteome</keyword>
<comment type="caution">
    <text evidence="2">The sequence shown here is derived from an EMBL/GenBank/DDBJ whole genome shotgun (WGS) entry which is preliminary data.</text>
</comment>
<feature type="non-terminal residue" evidence="2">
    <location>
        <position position="166"/>
    </location>
</feature>
<dbReference type="Proteomes" id="UP001178507">
    <property type="component" value="Unassembled WGS sequence"/>
</dbReference>
<reference evidence="2" key="1">
    <citation type="submission" date="2023-08" db="EMBL/GenBank/DDBJ databases">
        <authorList>
            <person name="Chen Y."/>
            <person name="Shah S."/>
            <person name="Dougan E. K."/>
            <person name="Thang M."/>
            <person name="Chan C."/>
        </authorList>
    </citation>
    <scope>NUCLEOTIDE SEQUENCE</scope>
</reference>
<evidence type="ECO:0000256" key="1">
    <source>
        <dbReference type="SAM" id="MobiDB-lite"/>
    </source>
</evidence>
<feature type="region of interest" description="Disordered" evidence="1">
    <location>
        <begin position="113"/>
        <end position="166"/>
    </location>
</feature>
<evidence type="ECO:0000313" key="2">
    <source>
        <dbReference type="EMBL" id="CAJ1388743.1"/>
    </source>
</evidence>
<evidence type="ECO:0000313" key="3">
    <source>
        <dbReference type="Proteomes" id="UP001178507"/>
    </source>
</evidence>